<keyword evidence="5" id="KW-0663">Pyridoxal phosphate</keyword>
<evidence type="ECO:0000313" key="7">
    <source>
        <dbReference type="EMBL" id="POS75432.1"/>
    </source>
</evidence>
<evidence type="ECO:0000256" key="5">
    <source>
        <dbReference type="ARBA" id="ARBA00022898"/>
    </source>
</evidence>
<dbReference type="Gene3D" id="3.40.640.10">
    <property type="entry name" value="Type I PLP-dependent aspartate aminotransferase-like (Major domain)"/>
    <property type="match status" value="1"/>
</dbReference>
<evidence type="ECO:0000256" key="1">
    <source>
        <dbReference type="ARBA" id="ARBA00001933"/>
    </source>
</evidence>
<dbReference type="GO" id="GO:0030170">
    <property type="term" value="F:pyridoxal phosphate binding"/>
    <property type="evidence" value="ECO:0007669"/>
    <property type="project" value="InterPro"/>
</dbReference>
<dbReference type="AlphaFoldDB" id="A0A2P5HYW5"/>
<feature type="domain" description="Aminotransferase class I/classII large" evidence="6">
    <location>
        <begin position="245"/>
        <end position="480"/>
    </location>
</feature>
<proteinExistence type="inferred from homology"/>
<dbReference type="InterPro" id="IPR015421">
    <property type="entry name" value="PyrdxlP-dep_Trfase_major"/>
</dbReference>
<dbReference type="InterPro" id="IPR004839">
    <property type="entry name" value="Aminotransferase_I/II_large"/>
</dbReference>
<dbReference type="CDD" id="cd00609">
    <property type="entry name" value="AAT_like"/>
    <property type="match status" value="1"/>
</dbReference>
<name>A0A2P5HYW5_DIAHE</name>
<dbReference type="STRING" id="158607.A0A2P5HYW5"/>
<evidence type="ECO:0000259" key="6">
    <source>
        <dbReference type="Pfam" id="PF00155"/>
    </source>
</evidence>
<dbReference type="GO" id="GO:0006520">
    <property type="term" value="P:amino acid metabolic process"/>
    <property type="evidence" value="ECO:0007669"/>
    <property type="project" value="TreeGrafter"/>
</dbReference>
<dbReference type="Pfam" id="PF00155">
    <property type="entry name" value="Aminotran_1_2"/>
    <property type="match status" value="1"/>
</dbReference>
<keyword evidence="4" id="KW-0808">Transferase</keyword>
<organism evidence="7 8">
    <name type="scientific">Diaporthe helianthi</name>
    <dbReference type="NCBI Taxonomy" id="158607"/>
    <lineage>
        <taxon>Eukaryota</taxon>
        <taxon>Fungi</taxon>
        <taxon>Dikarya</taxon>
        <taxon>Ascomycota</taxon>
        <taxon>Pezizomycotina</taxon>
        <taxon>Sordariomycetes</taxon>
        <taxon>Sordariomycetidae</taxon>
        <taxon>Diaporthales</taxon>
        <taxon>Diaporthaceae</taxon>
        <taxon>Diaporthe</taxon>
    </lineage>
</organism>
<dbReference type="PANTHER" id="PTHR43795">
    <property type="entry name" value="BIFUNCTIONAL ASPARTATE AMINOTRANSFERASE AND GLUTAMATE/ASPARTATE-PREPHENATE AMINOTRANSFERASE-RELATED"/>
    <property type="match status" value="1"/>
</dbReference>
<dbReference type="Proteomes" id="UP000094444">
    <property type="component" value="Unassembled WGS sequence"/>
</dbReference>
<dbReference type="SUPFAM" id="SSF53383">
    <property type="entry name" value="PLP-dependent transferases"/>
    <property type="match status" value="1"/>
</dbReference>
<dbReference type="GO" id="GO:0008483">
    <property type="term" value="F:transaminase activity"/>
    <property type="evidence" value="ECO:0007669"/>
    <property type="project" value="UniProtKB-KW"/>
</dbReference>
<dbReference type="EMBL" id="MAVT02000488">
    <property type="protein sequence ID" value="POS75432.1"/>
    <property type="molecule type" value="Genomic_DNA"/>
</dbReference>
<comment type="caution">
    <text evidence="7">The sequence shown here is derived from an EMBL/GenBank/DDBJ whole genome shotgun (WGS) entry which is preliminary data.</text>
</comment>
<keyword evidence="8" id="KW-1185">Reference proteome</keyword>
<dbReference type="Gene3D" id="3.10.490.10">
    <property type="entry name" value="Gamma-glutamyl cyclotransferase-like"/>
    <property type="match status" value="1"/>
</dbReference>
<protein>
    <recommendedName>
        <fullName evidence="6">Aminotransferase class I/classII large domain-containing protein</fullName>
    </recommendedName>
</protein>
<comment type="similarity">
    <text evidence="2">Belongs to the class-I pyridoxal-phosphate-dependent aminotransferase family.</text>
</comment>
<evidence type="ECO:0000256" key="2">
    <source>
        <dbReference type="ARBA" id="ARBA00007441"/>
    </source>
</evidence>
<dbReference type="InParanoid" id="A0A2P5HYW5"/>
<evidence type="ECO:0000256" key="4">
    <source>
        <dbReference type="ARBA" id="ARBA00022679"/>
    </source>
</evidence>
<accession>A0A2P5HYW5</accession>
<evidence type="ECO:0000313" key="8">
    <source>
        <dbReference type="Proteomes" id="UP000094444"/>
    </source>
</evidence>
<sequence>MAPQTGTVWYVAYGSNMSSTKFTGSRGIVPIATTRVRIPGFELAMETPGVPYSEPSFASITPRKRADLEKGIYQPDVIGVAYLLQAQQYERVIASEGGGIAYKDIEVQCEPLGADDRCKLGERVQMRTLGTILMRRPAPTPSERYMSILTDGAQEAKLPRSYQRSFGMAEPDLCRNGLSQRGWVNVEAIMPKIRGAVEERKLKQSKNIDLATAENWLIRPELLDLCKTSIVELLELKNFSYPRGFSGDPDLLDALAAFFNKYFSPLTQVLPDHLATAPGANACIDTLLYNICEPGDGILMPGPYWNGFDFGIRVRSAVNPVLVGLDSFGDNFTEQLFPALEKAYQTATCKVKALMITNPHNPLSVCYPKNVLEHCLRFCTSHNIHFISDEVYALSRFESPDLAEPEPFVSVLSLNLDDLGVDKSRVHMVWSTSKDFGQSGIRMGCTVTQSNPEMAVGLALAANTQISALTTTFVTSLLKSPELPSLISLNSRRLASAYAQITSFLNNALIWQIALNNPLQWLRIFQNSDEFTSLELNT</sequence>
<evidence type="ECO:0000256" key="3">
    <source>
        <dbReference type="ARBA" id="ARBA00022576"/>
    </source>
</evidence>
<reference evidence="7" key="1">
    <citation type="submission" date="2017-09" db="EMBL/GenBank/DDBJ databases">
        <title>Polyketide synthases of a Diaporthe helianthi virulent isolate.</title>
        <authorList>
            <person name="Baroncelli R."/>
        </authorList>
    </citation>
    <scope>NUCLEOTIDE SEQUENCE [LARGE SCALE GENOMIC DNA]</scope>
    <source>
        <strain evidence="7">7/96</strain>
    </source>
</reference>
<keyword evidence="3" id="KW-0032">Aminotransferase</keyword>
<comment type="cofactor">
    <cofactor evidence="1">
        <name>pyridoxal 5'-phosphate</name>
        <dbReference type="ChEBI" id="CHEBI:597326"/>
    </cofactor>
</comment>
<dbReference type="PRINTS" id="PR00753">
    <property type="entry name" value="ACCSYNTHASE"/>
</dbReference>
<dbReference type="OrthoDB" id="7042322at2759"/>
<dbReference type="PANTHER" id="PTHR43795:SF32">
    <property type="entry name" value="AMINOTRANSFERASE GLII-RELATED"/>
    <property type="match status" value="1"/>
</dbReference>
<dbReference type="InterPro" id="IPR050478">
    <property type="entry name" value="Ethylene_sulfur-biosynth"/>
</dbReference>
<dbReference type="InterPro" id="IPR015424">
    <property type="entry name" value="PyrdxlP-dep_Trfase"/>
</dbReference>
<gene>
    <name evidence="7" type="ORF">DHEL01_v206174</name>
</gene>